<organism evidence="1">
    <name type="scientific">mine drainage metagenome</name>
    <dbReference type="NCBI Taxonomy" id="410659"/>
    <lineage>
        <taxon>unclassified sequences</taxon>
        <taxon>metagenomes</taxon>
        <taxon>ecological metagenomes</taxon>
    </lineage>
</organism>
<evidence type="ECO:0000313" key="1">
    <source>
        <dbReference type="EMBL" id="EQD74548.1"/>
    </source>
</evidence>
<dbReference type="EMBL" id="AUZX01003203">
    <property type="protein sequence ID" value="EQD74548.1"/>
    <property type="molecule type" value="Genomic_DNA"/>
</dbReference>
<accession>T1C115</accession>
<dbReference type="PANTHER" id="PTHR43019:SF23">
    <property type="entry name" value="PROTEASE DO-LIKE 5, CHLOROPLASTIC"/>
    <property type="match status" value="1"/>
</dbReference>
<gene>
    <name evidence="1" type="ORF">B1A_04413</name>
</gene>
<feature type="non-terminal residue" evidence="1">
    <location>
        <position position="274"/>
    </location>
</feature>
<dbReference type="PANTHER" id="PTHR43019">
    <property type="entry name" value="SERINE ENDOPROTEASE DEGS"/>
    <property type="match status" value="1"/>
</dbReference>
<reference evidence="1" key="2">
    <citation type="journal article" date="2014" name="ISME J.">
        <title>Microbial stratification in low pH oxic and suboxic macroscopic growths along an acid mine drainage.</title>
        <authorList>
            <person name="Mendez-Garcia C."/>
            <person name="Mesa V."/>
            <person name="Sprenger R.R."/>
            <person name="Richter M."/>
            <person name="Diez M.S."/>
            <person name="Solano J."/>
            <person name="Bargiela R."/>
            <person name="Golyshina O.V."/>
            <person name="Manteca A."/>
            <person name="Ramos J.L."/>
            <person name="Gallego J.R."/>
            <person name="Llorente I."/>
            <person name="Martins Dos Santos V.A."/>
            <person name="Jensen O.N."/>
            <person name="Pelaez A.I."/>
            <person name="Sanchez J."/>
            <person name="Ferrer M."/>
        </authorList>
    </citation>
    <scope>NUCLEOTIDE SEQUENCE</scope>
</reference>
<dbReference type="AlphaFoldDB" id="T1C115"/>
<protein>
    <submittedName>
        <fullName evidence="1">Peptidase S1 and S6, chymotrypsin/Hap</fullName>
    </submittedName>
</protein>
<sequence>MDQSLTPGGTMGSFEEKIMKKFGHIFEFVGYDHQHTEKIIPPLFTLKGIIVIFEQKNRIPYLLIFGLLGWVGMAGPWDKVWASGFSDIVAQVKPSIVAVGTTDPMPGTPPTFLGTGFVVGDGNYVVTAAHVTSLPLDYETKQTLAVYSGSARHLRTTVAEISASDSVHDLVLLHAAGLNLKPLHMGDSTRLREGDALAFTGFPLGYVLGFYPVTHRATLSALTPIVMPMAHSTDLTGRAIRQMPTPYLVFQLDATAYPGNSGSPLYEAQTGQVI</sequence>
<proteinExistence type="predicted"/>
<dbReference type="InterPro" id="IPR009003">
    <property type="entry name" value="Peptidase_S1_PA"/>
</dbReference>
<dbReference type="Gene3D" id="2.40.10.120">
    <property type="match status" value="1"/>
</dbReference>
<name>T1C115_9ZZZZ</name>
<dbReference type="SUPFAM" id="SSF50494">
    <property type="entry name" value="Trypsin-like serine proteases"/>
    <property type="match status" value="1"/>
</dbReference>
<dbReference type="Pfam" id="PF13365">
    <property type="entry name" value="Trypsin_2"/>
    <property type="match status" value="1"/>
</dbReference>
<comment type="caution">
    <text evidence="1">The sequence shown here is derived from an EMBL/GenBank/DDBJ whole genome shotgun (WGS) entry which is preliminary data.</text>
</comment>
<reference evidence="1" key="1">
    <citation type="submission" date="2013-08" db="EMBL/GenBank/DDBJ databases">
        <authorList>
            <person name="Mendez C."/>
            <person name="Richter M."/>
            <person name="Ferrer M."/>
            <person name="Sanchez J."/>
        </authorList>
    </citation>
    <scope>NUCLEOTIDE SEQUENCE</scope>
</reference>